<dbReference type="RefSeq" id="WP_158767436.1">
    <property type="nucleotide sequence ID" value="NZ_CP047045.1"/>
</dbReference>
<dbReference type="KEGG" id="tsv:DSM104635_03520"/>
<accession>A0A6I6MPN0</accession>
<evidence type="ECO:0000259" key="2">
    <source>
        <dbReference type="Pfam" id="PF13439"/>
    </source>
</evidence>
<dbReference type="AlphaFoldDB" id="A0A6I6MPN0"/>
<feature type="coiled-coil region" evidence="1">
    <location>
        <begin position="344"/>
        <end position="371"/>
    </location>
</feature>
<name>A0A6I6MPN0_9CAUL</name>
<dbReference type="GO" id="GO:0016757">
    <property type="term" value="F:glycosyltransferase activity"/>
    <property type="evidence" value="ECO:0007669"/>
    <property type="project" value="UniProtKB-ARBA"/>
</dbReference>
<evidence type="ECO:0000313" key="3">
    <source>
        <dbReference type="EMBL" id="QGZ96659.1"/>
    </source>
</evidence>
<sequence length="414" mass="45159">MRILITNLYLANNSGSEVVVELLADGLRRAGHQPMVLAPTLGPQAARMRERGHIIVDRVSALPAAPEIIHAQHISVALAALAAFPETPAVFACHSANFEIEAPRPHPQIRRWIAVDNLCRDRCLSRGVPADRLTVIQNAVDLERFARRSPLPERPRRALLLTKNAGHVEAVRAACTSQDVELAELGPAFGRVSDQIERDLPNYDLVFATARMALEAAAIGCAVVVCDGRGFAGLLTAKRLADWRRFNFGAGLLARPASQQLVAEAIAAYDAGDAGLVTDRLRAEASLTDCVAQHVAIYEAALADPKPNPRDVAAATASWIEELVPMSPGRSWAVIARELFGVEAETLTRALADSEQRLAQEMARLSDQNAQRIITRIENPPMTFFSNAWRTIMPGAIRAPLYKLRQRLLGHKMS</sequence>
<proteinExistence type="predicted"/>
<protein>
    <recommendedName>
        <fullName evidence="2">Glycosyltransferase subfamily 4-like N-terminal domain-containing protein</fullName>
    </recommendedName>
</protein>
<reference evidence="4" key="1">
    <citation type="submission" date="2019-12" db="EMBL/GenBank/DDBJ databases">
        <title>Complete genome of Terracaulis silvestris 0127_4.</title>
        <authorList>
            <person name="Vieira S."/>
            <person name="Riedel T."/>
            <person name="Sproer C."/>
            <person name="Pascual J."/>
            <person name="Boedeker C."/>
            <person name="Overmann J."/>
        </authorList>
    </citation>
    <scope>NUCLEOTIDE SEQUENCE [LARGE SCALE GENOMIC DNA]</scope>
    <source>
        <strain evidence="4">0127_4</strain>
    </source>
</reference>
<dbReference type="EMBL" id="CP047045">
    <property type="protein sequence ID" value="QGZ96659.1"/>
    <property type="molecule type" value="Genomic_DNA"/>
</dbReference>
<dbReference type="InterPro" id="IPR028098">
    <property type="entry name" value="Glyco_trans_4-like_N"/>
</dbReference>
<feature type="domain" description="Glycosyltransferase subfamily 4-like N-terminal" evidence="2">
    <location>
        <begin position="14"/>
        <end position="144"/>
    </location>
</feature>
<evidence type="ECO:0000313" key="4">
    <source>
        <dbReference type="Proteomes" id="UP000431269"/>
    </source>
</evidence>
<gene>
    <name evidence="3" type="ORF">DSM104635_03520</name>
</gene>
<dbReference type="Gene3D" id="3.40.50.2000">
    <property type="entry name" value="Glycogen Phosphorylase B"/>
    <property type="match status" value="1"/>
</dbReference>
<dbReference type="Proteomes" id="UP000431269">
    <property type="component" value="Chromosome"/>
</dbReference>
<keyword evidence="1" id="KW-0175">Coiled coil</keyword>
<evidence type="ECO:0000256" key="1">
    <source>
        <dbReference type="SAM" id="Coils"/>
    </source>
</evidence>
<dbReference type="Pfam" id="PF13439">
    <property type="entry name" value="Glyco_transf_4"/>
    <property type="match status" value="1"/>
</dbReference>
<dbReference type="SUPFAM" id="SSF53756">
    <property type="entry name" value="UDP-Glycosyltransferase/glycogen phosphorylase"/>
    <property type="match status" value="1"/>
</dbReference>
<keyword evidence="4" id="KW-1185">Reference proteome</keyword>
<organism evidence="3 4">
    <name type="scientific">Terricaulis silvestris</name>
    <dbReference type="NCBI Taxonomy" id="2686094"/>
    <lineage>
        <taxon>Bacteria</taxon>
        <taxon>Pseudomonadati</taxon>
        <taxon>Pseudomonadota</taxon>
        <taxon>Alphaproteobacteria</taxon>
        <taxon>Caulobacterales</taxon>
        <taxon>Caulobacteraceae</taxon>
        <taxon>Terricaulis</taxon>
    </lineage>
</organism>